<feature type="binding site" evidence="7">
    <location>
        <begin position="359"/>
        <end position="365"/>
    </location>
    <ligand>
        <name>substrate</name>
    </ligand>
</feature>
<name>A0A177BDB3_9BILA</name>
<dbReference type="GO" id="GO:0052629">
    <property type="term" value="F:phosphatidylinositol-3,5-bisphosphate 3-phosphatase activity"/>
    <property type="evidence" value="ECO:0007669"/>
    <property type="project" value="TreeGrafter"/>
</dbReference>
<evidence type="ECO:0000256" key="6">
    <source>
        <dbReference type="PIRSR" id="PIRSR630564-1"/>
    </source>
</evidence>
<sequence>MMPSGVVKNNPNSNVVVMAAIESIFDIIDGEIFIMKEIPTSYNAPEIKPQEGFLYLTNYRILYKSTDRYPSIEQPVYAIGYIDIKRTKLPSQFDLICKDMSVLSFDINNEDLRKNFLIKIQQMTFATKTSELFAFKSKEKFKSNGWKIYDSKKEYKRMNLPNELWKLSDVNLNYEFCETYPNIICIPNDENTSITYDLHAVGEFRSKKRIPVLSWLHQDNKATLCRGSQPLIGVNRSSTNDENYLLCIVENTLHAAKLLLVDARPIANAVANKFVGGGVENARAYDNVKVIFQNIHNIHVMRDSVKKIKDIIFPHIDDDNWFLNIDQSRWLDHIRIIIEGAIKIAVAIHKKGQSVFVHCSDGWDRTAQLTSLSMLMLDPYYRTFEGFQVLIEKEWISFGHKFQDRSGHGDEKPLDGERSPIFMQFIEVVWHISQQFETSFEFNEIFLLEIVNCLYNCRFGTFLCNCEFERKNMKLEENTQSVWSLINDNKMQYLNPLYNHLSEKKVIIPVASPVYIQFWNGLYLKNNPLSWSPESLSIRSSELIELRNIYLKLNNLPIP</sequence>
<evidence type="ECO:0000313" key="10">
    <source>
        <dbReference type="EMBL" id="OAF72215.1"/>
    </source>
</evidence>
<dbReference type="InterPro" id="IPR029021">
    <property type="entry name" value="Prot-tyrosine_phosphatase-like"/>
</dbReference>
<evidence type="ECO:0000259" key="8">
    <source>
        <dbReference type="PROSITE" id="PS50056"/>
    </source>
</evidence>
<dbReference type="EMBL" id="LWCA01000001">
    <property type="protein sequence ID" value="OAF72215.1"/>
    <property type="molecule type" value="Genomic_DNA"/>
</dbReference>
<feature type="binding site" evidence="7">
    <location>
        <begin position="297"/>
        <end position="298"/>
    </location>
    <ligand>
        <name>substrate</name>
    </ligand>
</feature>
<organism evidence="10 11">
    <name type="scientific">Intoshia linei</name>
    <dbReference type="NCBI Taxonomy" id="1819745"/>
    <lineage>
        <taxon>Eukaryota</taxon>
        <taxon>Metazoa</taxon>
        <taxon>Spiralia</taxon>
        <taxon>Lophotrochozoa</taxon>
        <taxon>Mesozoa</taxon>
        <taxon>Orthonectida</taxon>
        <taxon>Rhopaluridae</taxon>
        <taxon>Intoshia</taxon>
    </lineage>
</organism>
<dbReference type="InterPro" id="IPR003595">
    <property type="entry name" value="Tyr_Pase_cat"/>
</dbReference>
<feature type="domain" description="Tyrosine specific protein phosphatases" evidence="8">
    <location>
        <begin position="328"/>
        <end position="390"/>
    </location>
</feature>
<evidence type="ECO:0000313" key="11">
    <source>
        <dbReference type="Proteomes" id="UP000078046"/>
    </source>
</evidence>
<dbReference type="GO" id="GO:0046856">
    <property type="term" value="P:phosphatidylinositol dephosphorylation"/>
    <property type="evidence" value="ECO:0007669"/>
    <property type="project" value="TreeGrafter"/>
</dbReference>
<dbReference type="GO" id="GO:0004438">
    <property type="term" value="F:phosphatidylinositol-3-phosphate phosphatase activity"/>
    <property type="evidence" value="ECO:0007669"/>
    <property type="project" value="TreeGrafter"/>
</dbReference>
<keyword evidence="4" id="KW-0963">Cytoplasm</keyword>
<evidence type="ECO:0000256" key="2">
    <source>
        <dbReference type="ARBA" id="ARBA00004496"/>
    </source>
</evidence>
<comment type="subcellular location">
    <subcellularLocation>
        <location evidence="2">Cytoplasm</location>
    </subcellularLocation>
    <subcellularLocation>
        <location evidence="1">Endomembrane system</location>
        <topology evidence="1">Peripheral membrane protein</topology>
    </subcellularLocation>
</comment>
<evidence type="ECO:0000256" key="1">
    <source>
        <dbReference type="ARBA" id="ARBA00004184"/>
    </source>
</evidence>
<dbReference type="AlphaFoldDB" id="A0A177BDB3"/>
<dbReference type="SMART" id="SM00404">
    <property type="entry name" value="PTPc_motif"/>
    <property type="match status" value="1"/>
</dbReference>
<dbReference type="PANTHER" id="PTHR10807:SF128">
    <property type="entry name" value="PHOSPHATIDYLINOSITOL-3,5-BISPHOSPHATE 3-PHOSPHATASE"/>
    <property type="match status" value="1"/>
</dbReference>
<evidence type="ECO:0000256" key="7">
    <source>
        <dbReference type="PIRSR" id="PIRSR630564-2"/>
    </source>
</evidence>
<dbReference type="GO" id="GO:0012505">
    <property type="term" value="C:endomembrane system"/>
    <property type="evidence" value="ECO:0007669"/>
    <property type="project" value="UniProtKB-SubCell"/>
</dbReference>
<keyword evidence="11" id="KW-1185">Reference proteome</keyword>
<gene>
    <name evidence="10" type="ORF">A3Q56_00031</name>
</gene>
<dbReference type="PANTHER" id="PTHR10807">
    <property type="entry name" value="MYOTUBULARIN-RELATED"/>
    <property type="match status" value="1"/>
</dbReference>
<dbReference type="GO" id="GO:0016020">
    <property type="term" value="C:membrane"/>
    <property type="evidence" value="ECO:0007669"/>
    <property type="project" value="TreeGrafter"/>
</dbReference>
<evidence type="ECO:0000256" key="5">
    <source>
        <dbReference type="ARBA" id="ARBA00023098"/>
    </source>
</evidence>
<comment type="caution">
    <text evidence="10">The sequence shown here is derived from an EMBL/GenBank/DDBJ whole genome shotgun (WGS) entry which is preliminary data.</text>
</comment>
<dbReference type="InterPro" id="IPR011993">
    <property type="entry name" value="PH-like_dom_sf"/>
</dbReference>
<dbReference type="PROSITE" id="PS00383">
    <property type="entry name" value="TYR_PHOSPHATASE_1"/>
    <property type="match status" value="1"/>
</dbReference>
<dbReference type="Gene3D" id="2.30.29.30">
    <property type="entry name" value="Pleckstrin-homology domain (PH domain)/Phosphotyrosine-binding domain (PTB)"/>
    <property type="match status" value="1"/>
</dbReference>
<feature type="active site" description="Phosphocysteine intermediate" evidence="6">
    <location>
        <position position="359"/>
    </location>
</feature>
<feature type="domain" description="Myotubularin phosphatase" evidence="9">
    <location>
        <begin position="145"/>
        <end position="523"/>
    </location>
</feature>
<dbReference type="PROSITE" id="PS50056">
    <property type="entry name" value="TYR_PHOSPHATASE_2"/>
    <property type="match status" value="1"/>
</dbReference>
<proteinExistence type="inferred from homology"/>
<dbReference type="Pfam" id="PF06602">
    <property type="entry name" value="Myotub-related"/>
    <property type="match status" value="1"/>
</dbReference>
<reference evidence="10 11" key="1">
    <citation type="submission" date="2016-04" db="EMBL/GenBank/DDBJ databases">
        <title>The genome of Intoshia linei affirms orthonectids as highly simplified spiralians.</title>
        <authorList>
            <person name="Mikhailov K.V."/>
            <person name="Slusarev G.S."/>
            <person name="Nikitin M.A."/>
            <person name="Logacheva M.D."/>
            <person name="Penin A."/>
            <person name="Aleoshin V."/>
            <person name="Panchin Y.V."/>
        </authorList>
    </citation>
    <scope>NUCLEOTIDE SEQUENCE [LARGE SCALE GENOMIC DNA]</scope>
    <source>
        <strain evidence="10">Intl2013</strain>
        <tissue evidence="10">Whole animal</tissue>
    </source>
</reference>
<dbReference type="Proteomes" id="UP000078046">
    <property type="component" value="Unassembled WGS sequence"/>
</dbReference>
<dbReference type="GO" id="GO:0005737">
    <property type="term" value="C:cytoplasm"/>
    <property type="evidence" value="ECO:0007669"/>
    <property type="project" value="UniProtKB-SubCell"/>
</dbReference>
<comment type="similarity">
    <text evidence="3">Belongs to the protein-tyrosine phosphatase family. Non-receptor class myotubularin subfamily.</text>
</comment>
<dbReference type="SUPFAM" id="SSF50729">
    <property type="entry name" value="PH domain-like"/>
    <property type="match status" value="1"/>
</dbReference>
<protein>
    <submittedName>
        <fullName evidence="10">Phosphatidylinositol-3-phosphate phosphatase</fullName>
    </submittedName>
</protein>
<dbReference type="SUPFAM" id="SSF52799">
    <property type="entry name" value="(Phosphotyrosine protein) phosphatases II"/>
    <property type="match status" value="1"/>
</dbReference>
<keyword evidence="5" id="KW-0443">Lipid metabolism</keyword>
<dbReference type="InterPro" id="IPR016130">
    <property type="entry name" value="Tyr_Pase_AS"/>
</dbReference>
<evidence type="ECO:0000256" key="4">
    <source>
        <dbReference type="ARBA" id="ARBA00022490"/>
    </source>
</evidence>
<dbReference type="InterPro" id="IPR010569">
    <property type="entry name" value="Myotubularin-like_Pase_dom"/>
</dbReference>
<evidence type="ECO:0000256" key="3">
    <source>
        <dbReference type="ARBA" id="ARBA00007471"/>
    </source>
</evidence>
<dbReference type="PROSITE" id="PS51339">
    <property type="entry name" value="PPASE_MYOTUBULARIN"/>
    <property type="match status" value="1"/>
</dbReference>
<accession>A0A177BDB3</accession>
<dbReference type="InterPro" id="IPR030564">
    <property type="entry name" value="Myotubularin"/>
</dbReference>
<evidence type="ECO:0000259" key="9">
    <source>
        <dbReference type="PROSITE" id="PS51339"/>
    </source>
</evidence>
<dbReference type="InterPro" id="IPR000387">
    <property type="entry name" value="Tyr_Pase_dom"/>
</dbReference>
<dbReference type="OrthoDB" id="271628at2759"/>